<evidence type="ECO:0000256" key="12">
    <source>
        <dbReference type="ARBA" id="ARBA00048300"/>
    </source>
</evidence>
<dbReference type="Gene3D" id="3.30.930.10">
    <property type="entry name" value="Bira Bifunctional Protein, Domain 2"/>
    <property type="match status" value="1"/>
</dbReference>
<dbReference type="GO" id="GO:0005739">
    <property type="term" value="C:mitochondrion"/>
    <property type="evidence" value="ECO:0007669"/>
    <property type="project" value="TreeGrafter"/>
</dbReference>
<name>V4BBJ4_LOTGI</name>
<dbReference type="CTD" id="20230442"/>
<comment type="catalytic activity">
    <reaction evidence="12">
        <text>tRNA(Ala) + L-alanine + ATP = L-alanyl-tRNA(Ala) + AMP + diphosphate</text>
        <dbReference type="Rhea" id="RHEA:12540"/>
        <dbReference type="Rhea" id="RHEA-COMP:9657"/>
        <dbReference type="Rhea" id="RHEA-COMP:9923"/>
        <dbReference type="ChEBI" id="CHEBI:30616"/>
        <dbReference type="ChEBI" id="CHEBI:33019"/>
        <dbReference type="ChEBI" id="CHEBI:57972"/>
        <dbReference type="ChEBI" id="CHEBI:78442"/>
        <dbReference type="ChEBI" id="CHEBI:78497"/>
        <dbReference type="ChEBI" id="CHEBI:456215"/>
        <dbReference type="EC" id="6.1.1.7"/>
    </reaction>
</comment>
<keyword evidence="4" id="KW-0436">Ligase</keyword>
<evidence type="ECO:0000256" key="11">
    <source>
        <dbReference type="ARBA" id="ARBA00023146"/>
    </source>
</evidence>
<dbReference type="PROSITE" id="PS50860">
    <property type="entry name" value="AA_TRNA_LIGASE_II_ALA"/>
    <property type="match status" value="1"/>
</dbReference>
<evidence type="ECO:0000256" key="2">
    <source>
        <dbReference type="ARBA" id="ARBA00013168"/>
    </source>
</evidence>
<dbReference type="InterPro" id="IPR002318">
    <property type="entry name" value="Ala-tRNA-lgiase_IIc"/>
</dbReference>
<evidence type="ECO:0000259" key="13">
    <source>
        <dbReference type="PROSITE" id="PS50860"/>
    </source>
</evidence>
<dbReference type="Pfam" id="PF01411">
    <property type="entry name" value="tRNA-synt_2c"/>
    <property type="match status" value="1"/>
</dbReference>
<evidence type="ECO:0000256" key="1">
    <source>
        <dbReference type="ARBA" id="ARBA00008226"/>
    </source>
</evidence>
<evidence type="ECO:0000313" key="14">
    <source>
        <dbReference type="EMBL" id="ESP04921.1"/>
    </source>
</evidence>
<keyword evidence="3" id="KW-0820">tRNA-binding</keyword>
<keyword evidence="7" id="KW-0862">Zinc</keyword>
<dbReference type="GeneID" id="20230442"/>
<evidence type="ECO:0000256" key="9">
    <source>
        <dbReference type="ARBA" id="ARBA00022884"/>
    </source>
</evidence>
<dbReference type="EC" id="6.1.1.7" evidence="2"/>
<dbReference type="STRING" id="225164.V4BBJ4"/>
<evidence type="ECO:0000256" key="10">
    <source>
        <dbReference type="ARBA" id="ARBA00022917"/>
    </source>
</evidence>
<dbReference type="PRINTS" id="PR00980">
    <property type="entry name" value="TRNASYNTHALA"/>
</dbReference>
<keyword evidence="11" id="KW-0030">Aminoacyl-tRNA synthetase</keyword>
<keyword evidence="10" id="KW-0648">Protein biosynthesis</keyword>
<dbReference type="FunFam" id="3.30.930.10:FF:000011">
    <property type="entry name" value="Alanine--tRNA ligase, cytoplasmic"/>
    <property type="match status" value="1"/>
</dbReference>
<organism evidence="14 15">
    <name type="scientific">Lottia gigantea</name>
    <name type="common">Giant owl limpet</name>
    <dbReference type="NCBI Taxonomy" id="225164"/>
    <lineage>
        <taxon>Eukaryota</taxon>
        <taxon>Metazoa</taxon>
        <taxon>Spiralia</taxon>
        <taxon>Lophotrochozoa</taxon>
        <taxon>Mollusca</taxon>
        <taxon>Gastropoda</taxon>
        <taxon>Patellogastropoda</taxon>
        <taxon>Lottioidea</taxon>
        <taxon>Lottiidae</taxon>
        <taxon>Lottia</taxon>
    </lineage>
</organism>
<accession>V4BBJ4</accession>
<protein>
    <recommendedName>
        <fullName evidence="2">alanine--tRNA ligase</fullName>
        <ecNumber evidence="2">6.1.1.7</ecNumber>
    </recommendedName>
</protein>
<evidence type="ECO:0000256" key="5">
    <source>
        <dbReference type="ARBA" id="ARBA00022723"/>
    </source>
</evidence>
<keyword evidence="6" id="KW-0547">Nucleotide-binding</keyword>
<dbReference type="AlphaFoldDB" id="V4BBJ4"/>
<keyword evidence="5" id="KW-0479">Metal-binding</keyword>
<dbReference type="GO" id="GO:0004813">
    <property type="term" value="F:alanine-tRNA ligase activity"/>
    <property type="evidence" value="ECO:0007669"/>
    <property type="project" value="UniProtKB-EC"/>
</dbReference>
<evidence type="ECO:0000256" key="7">
    <source>
        <dbReference type="ARBA" id="ARBA00022833"/>
    </source>
</evidence>
<dbReference type="EMBL" id="KB199651">
    <property type="protein sequence ID" value="ESP04921.1"/>
    <property type="molecule type" value="Genomic_DNA"/>
</dbReference>
<dbReference type="InterPro" id="IPR045864">
    <property type="entry name" value="aa-tRNA-synth_II/BPL/LPL"/>
</dbReference>
<evidence type="ECO:0000313" key="15">
    <source>
        <dbReference type="Proteomes" id="UP000030746"/>
    </source>
</evidence>
<comment type="similarity">
    <text evidence="1">Belongs to the class-II aminoacyl-tRNA synthetase family.</text>
</comment>
<gene>
    <name evidence="14" type="ORF">LOTGIDRAFT_109240</name>
</gene>
<reference evidence="14 15" key="1">
    <citation type="journal article" date="2013" name="Nature">
        <title>Insights into bilaterian evolution from three spiralian genomes.</title>
        <authorList>
            <person name="Simakov O."/>
            <person name="Marletaz F."/>
            <person name="Cho S.J."/>
            <person name="Edsinger-Gonzales E."/>
            <person name="Havlak P."/>
            <person name="Hellsten U."/>
            <person name="Kuo D.H."/>
            <person name="Larsson T."/>
            <person name="Lv J."/>
            <person name="Arendt D."/>
            <person name="Savage R."/>
            <person name="Osoegawa K."/>
            <person name="de Jong P."/>
            <person name="Grimwood J."/>
            <person name="Chapman J.A."/>
            <person name="Shapiro H."/>
            <person name="Aerts A."/>
            <person name="Otillar R.P."/>
            <person name="Terry A.Y."/>
            <person name="Boore J.L."/>
            <person name="Grigoriev I.V."/>
            <person name="Lindberg D.R."/>
            <person name="Seaver E.C."/>
            <person name="Weisblat D.A."/>
            <person name="Putnam N.H."/>
            <person name="Rokhsar D.S."/>
        </authorList>
    </citation>
    <scope>NUCLEOTIDE SEQUENCE [LARGE SCALE GENOMIC DNA]</scope>
</reference>
<keyword evidence="15" id="KW-1185">Reference proteome</keyword>
<dbReference type="PANTHER" id="PTHR11777">
    <property type="entry name" value="ALANYL-TRNA SYNTHETASE"/>
    <property type="match status" value="1"/>
</dbReference>
<dbReference type="CDD" id="cd00673">
    <property type="entry name" value="AlaRS_core"/>
    <property type="match status" value="1"/>
</dbReference>
<keyword evidence="8" id="KW-0067">ATP-binding</keyword>
<evidence type="ECO:0000256" key="3">
    <source>
        <dbReference type="ARBA" id="ARBA00022555"/>
    </source>
</evidence>
<dbReference type="PANTHER" id="PTHR11777:SF9">
    <property type="entry name" value="ALANINE--TRNA LIGASE, CYTOPLASMIC"/>
    <property type="match status" value="1"/>
</dbReference>
<dbReference type="InterPro" id="IPR018164">
    <property type="entry name" value="Ala-tRNA-synth_IIc_N"/>
</dbReference>
<dbReference type="GO" id="GO:0046872">
    <property type="term" value="F:metal ion binding"/>
    <property type="evidence" value="ECO:0007669"/>
    <property type="project" value="UniProtKB-KW"/>
</dbReference>
<dbReference type="InterPro" id="IPR050058">
    <property type="entry name" value="Ala-tRNA_ligase"/>
</dbReference>
<dbReference type="Proteomes" id="UP000030746">
    <property type="component" value="Unassembled WGS sequence"/>
</dbReference>
<dbReference type="HOGENOM" id="CLU_004485_0_0_1"/>
<dbReference type="InterPro" id="IPR018165">
    <property type="entry name" value="Ala-tRNA-synth_IIc_core"/>
</dbReference>
<evidence type="ECO:0000256" key="8">
    <source>
        <dbReference type="ARBA" id="ARBA00022840"/>
    </source>
</evidence>
<dbReference type="GO" id="GO:0000049">
    <property type="term" value="F:tRNA binding"/>
    <property type="evidence" value="ECO:0007669"/>
    <property type="project" value="UniProtKB-KW"/>
</dbReference>
<proteinExistence type="inferred from homology"/>
<dbReference type="GO" id="GO:0005524">
    <property type="term" value="F:ATP binding"/>
    <property type="evidence" value="ECO:0007669"/>
    <property type="project" value="UniProtKB-KW"/>
</dbReference>
<dbReference type="GO" id="GO:0002161">
    <property type="term" value="F:aminoacyl-tRNA deacylase activity"/>
    <property type="evidence" value="ECO:0007669"/>
    <property type="project" value="TreeGrafter"/>
</dbReference>
<dbReference type="KEGG" id="lgi:LOTGIDRAFT_109240"/>
<evidence type="ECO:0000256" key="4">
    <source>
        <dbReference type="ARBA" id="ARBA00022598"/>
    </source>
</evidence>
<dbReference type="GO" id="GO:0006419">
    <property type="term" value="P:alanyl-tRNA aminoacylation"/>
    <property type="evidence" value="ECO:0007669"/>
    <property type="project" value="InterPro"/>
</dbReference>
<evidence type="ECO:0000256" key="6">
    <source>
        <dbReference type="ARBA" id="ARBA00022741"/>
    </source>
</evidence>
<feature type="domain" description="Alanyl-transfer RNA synthetases family profile" evidence="13">
    <location>
        <begin position="23"/>
        <end position="295"/>
    </location>
</feature>
<dbReference type="RefSeq" id="XP_009044430.1">
    <property type="nucleotide sequence ID" value="XM_009046182.1"/>
</dbReference>
<dbReference type="OrthoDB" id="2423964at2759"/>
<sequence>MFRVRQKLIRRAVVNQTRSRHAYPSKDVRRLFIEYFQNQHDHLFVPSSSVIPQRKGEGTYFTNAGMNQFKPLFLGAVPPGSLMANYKRVVNSQKCIRVGGKHNDLDDVGHDLSHHTFFEMLGNWSFGDYFKRESCKMALELLTDVYKLPRERLYFTYFHGDATLNLPPDIESQTIWLELGIPESQILPFGMKDNFWDMGDTGPCGPCTEIHYDHIGEGGGAKLVNMDSSDVVEIWNLVFMQYNRFEILFLRPLANHHVDTGLGLERLTAVLKGSKSNYDTDLFSPLFETIHDVSN</sequence>
<dbReference type="SUPFAM" id="SSF55681">
    <property type="entry name" value="Class II aaRS and biotin synthetases"/>
    <property type="match status" value="1"/>
</dbReference>
<keyword evidence="9" id="KW-0694">RNA-binding</keyword>
<dbReference type="OMA" id="VWNHVMM"/>